<evidence type="ECO:0000313" key="3">
    <source>
        <dbReference type="Proteomes" id="UP000479710"/>
    </source>
</evidence>
<evidence type="ECO:0000313" key="2">
    <source>
        <dbReference type="EMBL" id="KAF0894778.1"/>
    </source>
</evidence>
<feature type="compositionally biased region" description="Basic and acidic residues" evidence="1">
    <location>
        <begin position="38"/>
        <end position="50"/>
    </location>
</feature>
<feature type="compositionally biased region" description="Basic and acidic residues" evidence="1">
    <location>
        <begin position="20"/>
        <end position="31"/>
    </location>
</feature>
<evidence type="ECO:0000256" key="1">
    <source>
        <dbReference type="SAM" id="MobiDB-lite"/>
    </source>
</evidence>
<dbReference type="Proteomes" id="UP000479710">
    <property type="component" value="Unassembled WGS sequence"/>
</dbReference>
<dbReference type="EMBL" id="SPHZ02000010">
    <property type="protein sequence ID" value="KAF0894778.1"/>
    <property type="molecule type" value="Genomic_DNA"/>
</dbReference>
<feature type="region of interest" description="Disordered" evidence="1">
    <location>
        <begin position="20"/>
        <end position="52"/>
    </location>
</feature>
<organism evidence="2 3">
    <name type="scientific">Oryza meyeriana var. granulata</name>
    <dbReference type="NCBI Taxonomy" id="110450"/>
    <lineage>
        <taxon>Eukaryota</taxon>
        <taxon>Viridiplantae</taxon>
        <taxon>Streptophyta</taxon>
        <taxon>Embryophyta</taxon>
        <taxon>Tracheophyta</taxon>
        <taxon>Spermatophyta</taxon>
        <taxon>Magnoliopsida</taxon>
        <taxon>Liliopsida</taxon>
        <taxon>Poales</taxon>
        <taxon>Poaceae</taxon>
        <taxon>BOP clade</taxon>
        <taxon>Oryzoideae</taxon>
        <taxon>Oryzeae</taxon>
        <taxon>Oryzinae</taxon>
        <taxon>Oryza</taxon>
        <taxon>Oryza meyeriana</taxon>
    </lineage>
</organism>
<reference evidence="2 3" key="1">
    <citation type="submission" date="2019-11" db="EMBL/GenBank/DDBJ databases">
        <title>Whole genome sequence of Oryza granulata.</title>
        <authorList>
            <person name="Li W."/>
        </authorList>
    </citation>
    <scope>NUCLEOTIDE SEQUENCE [LARGE SCALE GENOMIC DNA]</scope>
    <source>
        <strain evidence="3">cv. Menghai</strain>
        <tissue evidence="2">Leaf</tissue>
    </source>
</reference>
<comment type="caution">
    <text evidence="2">The sequence shown here is derived from an EMBL/GenBank/DDBJ whole genome shotgun (WGS) entry which is preliminary data.</text>
</comment>
<proteinExistence type="predicted"/>
<accession>A0A6G1C2U1</accession>
<dbReference type="AlphaFoldDB" id="A0A6G1C2U1"/>
<keyword evidence="3" id="KW-1185">Reference proteome</keyword>
<name>A0A6G1C2U1_9ORYZ</name>
<protein>
    <submittedName>
        <fullName evidence="2">Uncharacterized protein</fullName>
    </submittedName>
</protein>
<gene>
    <name evidence="2" type="ORF">E2562_003662</name>
</gene>
<sequence>MVEMDGFSVEDLLDLEEFCEADKDGAEEHEQAPVVATPEEKPKDDSHHDISMSGRSETLLTFIIVEIRKEVDRI</sequence>